<dbReference type="InterPro" id="IPR020449">
    <property type="entry name" value="Tscrpt_reg_AraC-type_HTH"/>
</dbReference>
<dbReference type="Pfam" id="PF12833">
    <property type="entry name" value="HTH_18"/>
    <property type="match status" value="1"/>
</dbReference>
<dbReference type="PROSITE" id="PS01124">
    <property type="entry name" value="HTH_ARAC_FAMILY_2"/>
    <property type="match status" value="1"/>
</dbReference>
<dbReference type="Proteomes" id="UP000031967">
    <property type="component" value="Unassembled WGS sequence"/>
</dbReference>
<dbReference type="SMART" id="SM00448">
    <property type="entry name" value="REC"/>
    <property type="match status" value="1"/>
</dbReference>
<reference evidence="11 12" key="1">
    <citation type="submission" date="2014-12" db="EMBL/GenBank/DDBJ databases">
        <title>Draft genome sequence of Paenibacillus kamchatkensis strain B-2647.</title>
        <authorList>
            <person name="Karlyshev A.V."/>
            <person name="Kudryashova E.B."/>
        </authorList>
    </citation>
    <scope>NUCLEOTIDE SEQUENCE [LARGE SCALE GENOMIC DNA]</scope>
    <source>
        <strain evidence="11 12">VKM B-2647</strain>
    </source>
</reference>
<comment type="caution">
    <text evidence="11">The sequence shown here is derived from an EMBL/GenBank/DDBJ whole genome shotgun (WGS) entry which is preliminary data.</text>
</comment>
<feature type="domain" description="Response regulatory" evidence="10">
    <location>
        <begin position="2"/>
        <end position="119"/>
    </location>
</feature>
<gene>
    <name evidence="11" type="ORF">SD70_05940</name>
</gene>
<dbReference type="InterPro" id="IPR011006">
    <property type="entry name" value="CheY-like_superfamily"/>
</dbReference>
<evidence type="ECO:0000256" key="8">
    <source>
        <dbReference type="PROSITE-ProRule" id="PRU00169"/>
    </source>
</evidence>
<keyword evidence="7" id="KW-0804">Transcription</keyword>
<dbReference type="SUPFAM" id="SSF52172">
    <property type="entry name" value="CheY-like"/>
    <property type="match status" value="1"/>
</dbReference>
<proteinExistence type="predicted"/>
<accession>A0ABR5AKV1</accession>
<keyword evidence="12" id="KW-1185">Reference proteome</keyword>
<sequence length="541" mass="62156">MKALIVDDENHVRKTVRRLIDWEAFGFHEIFEAEDGSAAVEIIMEQRPQLVITDIMMPLTSGIELMEWIETNNADCKTIVISGYNEFEFVRHTVRYGGIDYLLKPIDRSLLQEAVGKAAARWRESAQEKLQLQAKSIEVNELKPMYRDKLLSRLLAESASGIAPSPGESYLREFAELAGIRSCRVAVLDLKTLKQPIRDKYADNMDLLFFSLLNISNEFLHPARRGTAFRNWNHPGEIVLLIWDAPEAAAGWLRRISDGIGRVLKASAEFGIGAECAFPSGLHQAYVQAQEALARRNLLDPASRIHEYSPSLPARASALRFGKFEEQIRLAVRSGNPDLIRATVGEWFQLVAAMDRITMEQLKMWWDEYNVAKTGWVEDFLQEYNEAPRMPVEDSPFVVPLEEDGRLSLSQLQQQLTSRLVKLSQALASLQDQALSHNPMREIARYIEANYTKDITLQDISAKFHLNREYISRKFKREFQETLIDFVNRIRIEKSKMLLQSPHLKIAQVAQMVGYKDEKYFSRVFKKVERMSPNEFRKSTQ</sequence>
<evidence type="ECO:0000313" key="12">
    <source>
        <dbReference type="Proteomes" id="UP000031967"/>
    </source>
</evidence>
<dbReference type="Gene3D" id="3.40.50.2300">
    <property type="match status" value="1"/>
</dbReference>
<dbReference type="InterPro" id="IPR009057">
    <property type="entry name" value="Homeodomain-like_sf"/>
</dbReference>
<evidence type="ECO:0000313" key="11">
    <source>
        <dbReference type="EMBL" id="KIL41656.1"/>
    </source>
</evidence>
<evidence type="ECO:0000256" key="6">
    <source>
        <dbReference type="ARBA" id="ARBA00023125"/>
    </source>
</evidence>
<evidence type="ECO:0000256" key="5">
    <source>
        <dbReference type="ARBA" id="ARBA00023015"/>
    </source>
</evidence>
<evidence type="ECO:0000256" key="3">
    <source>
        <dbReference type="ARBA" id="ARBA00022553"/>
    </source>
</evidence>
<dbReference type="InterPro" id="IPR018062">
    <property type="entry name" value="HTH_AraC-typ_CS"/>
</dbReference>
<name>A0ABR5AKV1_9BACL</name>
<dbReference type="PROSITE" id="PS00041">
    <property type="entry name" value="HTH_ARAC_FAMILY_1"/>
    <property type="match status" value="1"/>
</dbReference>
<evidence type="ECO:0000259" key="9">
    <source>
        <dbReference type="PROSITE" id="PS01124"/>
    </source>
</evidence>
<comment type="subcellular location">
    <subcellularLocation>
        <location evidence="1">Cytoplasm</location>
    </subcellularLocation>
</comment>
<keyword evidence="4" id="KW-0902">Two-component regulatory system</keyword>
<evidence type="ECO:0000259" key="10">
    <source>
        <dbReference type="PROSITE" id="PS50110"/>
    </source>
</evidence>
<dbReference type="PANTHER" id="PTHR42713:SF3">
    <property type="entry name" value="TRANSCRIPTIONAL REGULATORY PROTEIN HPTR"/>
    <property type="match status" value="1"/>
</dbReference>
<dbReference type="Pfam" id="PF00072">
    <property type="entry name" value="Response_reg"/>
    <property type="match status" value="1"/>
</dbReference>
<evidence type="ECO:0000256" key="1">
    <source>
        <dbReference type="ARBA" id="ARBA00004496"/>
    </source>
</evidence>
<keyword evidence="6" id="KW-0238">DNA-binding</keyword>
<dbReference type="PROSITE" id="PS50110">
    <property type="entry name" value="RESPONSE_REGULATORY"/>
    <property type="match status" value="1"/>
</dbReference>
<dbReference type="SMART" id="SM00342">
    <property type="entry name" value="HTH_ARAC"/>
    <property type="match status" value="1"/>
</dbReference>
<keyword evidence="5" id="KW-0805">Transcription regulation</keyword>
<keyword evidence="3 8" id="KW-0597">Phosphoprotein</keyword>
<protein>
    <recommendedName>
        <fullName evidence="13">DNA-binding response regulator</fullName>
    </recommendedName>
</protein>
<dbReference type="InterPro" id="IPR018060">
    <property type="entry name" value="HTH_AraC"/>
</dbReference>
<dbReference type="InterPro" id="IPR051552">
    <property type="entry name" value="HptR"/>
</dbReference>
<keyword evidence="2" id="KW-0963">Cytoplasm</keyword>
<evidence type="ECO:0000256" key="4">
    <source>
        <dbReference type="ARBA" id="ARBA00023012"/>
    </source>
</evidence>
<organism evidence="11 12">
    <name type="scientific">Gordoniibacillus kamchatkensis</name>
    <dbReference type="NCBI Taxonomy" id="1590651"/>
    <lineage>
        <taxon>Bacteria</taxon>
        <taxon>Bacillati</taxon>
        <taxon>Bacillota</taxon>
        <taxon>Bacilli</taxon>
        <taxon>Bacillales</taxon>
        <taxon>Paenibacillaceae</taxon>
        <taxon>Gordoniibacillus</taxon>
    </lineage>
</organism>
<dbReference type="PRINTS" id="PR00032">
    <property type="entry name" value="HTHARAC"/>
</dbReference>
<dbReference type="InterPro" id="IPR001789">
    <property type="entry name" value="Sig_transdc_resp-reg_receiver"/>
</dbReference>
<dbReference type="Gene3D" id="1.10.10.60">
    <property type="entry name" value="Homeodomain-like"/>
    <property type="match status" value="2"/>
</dbReference>
<evidence type="ECO:0008006" key="13">
    <source>
        <dbReference type="Google" id="ProtNLM"/>
    </source>
</evidence>
<dbReference type="CDD" id="cd17536">
    <property type="entry name" value="REC_YesN-like"/>
    <property type="match status" value="1"/>
</dbReference>
<feature type="modified residue" description="4-aspartylphosphate" evidence="8">
    <location>
        <position position="54"/>
    </location>
</feature>
<dbReference type="PANTHER" id="PTHR42713">
    <property type="entry name" value="HISTIDINE KINASE-RELATED"/>
    <property type="match status" value="1"/>
</dbReference>
<dbReference type="EMBL" id="JXAK01000007">
    <property type="protein sequence ID" value="KIL41656.1"/>
    <property type="molecule type" value="Genomic_DNA"/>
</dbReference>
<evidence type="ECO:0000256" key="7">
    <source>
        <dbReference type="ARBA" id="ARBA00023163"/>
    </source>
</evidence>
<feature type="domain" description="HTH araC/xylS-type" evidence="9">
    <location>
        <begin position="441"/>
        <end position="539"/>
    </location>
</feature>
<dbReference type="SUPFAM" id="SSF46689">
    <property type="entry name" value="Homeodomain-like"/>
    <property type="match status" value="2"/>
</dbReference>
<evidence type="ECO:0000256" key="2">
    <source>
        <dbReference type="ARBA" id="ARBA00022490"/>
    </source>
</evidence>
<dbReference type="RefSeq" id="WP_041046526.1">
    <property type="nucleotide sequence ID" value="NZ_JXAK01000007.1"/>
</dbReference>